<dbReference type="EMBL" id="CAJVPV010006745">
    <property type="protein sequence ID" value="CAG8609713.1"/>
    <property type="molecule type" value="Genomic_DNA"/>
</dbReference>
<accession>A0A9N9GGZ3</accession>
<comment type="caution">
    <text evidence="1">The sequence shown here is derived from an EMBL/GenBank/DDBJ whole genome shotgun (WGS) entry which is preliminary data.</text>
</comment>
<sequence length="74" mass="8593">METVQILCDSTNGDCDPPKCVLKQLFELNDWESCEYNQNREKNMDPQNFKSFFGKVAKFGSEQWQIKGILLGRT</sequence>
<gene>
    <name evidence="1" type="ORF">AMORRO_LOCUS8163</name>
</gene>
<protein>
    <submittedName>
        <fullName evidence="1">7533_t:CDS:1</fullName>
    </submittedName>
</protein>
<organism evidence="1 2">
    <name type="scientific">Acaulospora morrowiae</name>
    <dbReference type="NCBI Taxonomy" id="94023"/>
    <lineage>
        <taxon>Eukaryota</taxon>
        <taxon>Fungi</taxon>
        <taxon>Fungi incertae sedis</taxon>
        <taxon>Mucoromycota</taxon>
        <taxon>Glomeromycotina</taxon>
        <taxon>Glomeromycetes</taxon>
        <taxon>Diversisporales</taxon>
        <taxon>Acaulosporaceae</taxon>
        <taxon>Acaulospora</taxon>
    </lineage>
</organism>
<evidence type="ECO:0000313" key="2">
    <source>
        <dbReference type="Proteomes" id="UP000789342"/>
    </source>
</evidence>
<keyword evidence="2" id="KW-1185">Reference proteome</keyword>
<evidence type="ECO:0000313" key="1">
    <source>
        <dbReference type="EMBL" id="CAG8609713.1"/>
    </source>
</evidence>
<dbReference type="AlphaFoldDB" id="A0A9N9GGZ3"/>
<name>A0A9N9GGZ3_9GLOM</name>
<feature type="non-terminal residue" evidence="1">
    <location>
        <position position="74"/>
    </location>
</feature>
<dbReference type="Proteomes" id="UP000789342">
    <property type="component" value="Unassembled WGS sequence"/>
</dbReference>
<reference evidence="1" key="1">
    <citation type="submission" date="2021-06" db="EMBL/GenBank/DDBJ databases">
        <authorList>
            <person name="Kallberg Y."/>
            <person name="Tangrot J."/>
            <person name="Rosling A."/>
        </authorList>
    </citation>
    <scope>NUCLEOTIDE SEQUENCE</scope>
    <source>
        <strain evidence="1">CL551</strain>
    </source>
</reference>
<proteinExistence type="predicted"/>